<proteinExistence type="predicted"/>
<dbReference type="GO" id="GO:0005634">
    <property type="term" value="C:nucleus"/>
    <property type="evidence" value="ECO:0007669"/>
    <property type="project" value="UniProtKB-SubCell"/>
</dbReference>
<dbReference type="InterPro" id="IPR032566">
    <property type="entry name" value="Znf-C2HE"/>
</dbReference>
<comment type="caution">
    <text evidence="10">Lacks conserved residue(s) required for the propagation of feature annotation.</text>
</comment>
<keyword evidence="4" id="KW-0378">Hydrolase</keyword>
<dbReference type="GO" id="GO:0003725">
    <property type="term" value="F:double-stranded RNA binding"/>
    <property type="evidence" value="ECO:0007669"/>
    <property type="project" value="TreeGrafter"/>
</dbReference>
<dbReference type="PANTHER" id="PTHR12486">
    <property type="entry name" value="APRATAXIN-RELATED"/>
    <property type="match status" value="1"/>
</dbReference>
<keyword evidence="2" id="KW-0479">Metal-binding</keyword>
<name>A0A7M5VEX3_9CNID</name>
<evidence type="ECO:0000256" key="4">
    <source>
        <dbReference type="ARBA" id="ARBA00022801"/>
    </source>
</evidence>
<keyword evidence="7" id="KW-0234">DNA repair</keyword>
<dbReference type="InterPro" id="IPR013087">
    <property type="entry name" value="Znf_C2H2_type"/>
</dbReference>
<evidence type="ECO:0000256" key="6">
    <source>
        <dbReference type="ARBA" id="ARBA00023125"/>
    </source>
</evidence>
<dbReference type="PANTHER" id="PTHR12486:SF4">
    <property type="entry name" value="APRATAXIN"/>
    <property type="match status" value="1"/>
</dbReference>
<evidence type="ECO:0000313" key="14">
    <source>
        <dbReference type="EnsemblMetazoa" id="CLYHEMP009999.1"/>
    </source>
</evidence>
<evidence type="ECO:0000256" key="8">
    <source>
        <dbReference type="ARBA" id="ARBA00023242"/>
    </source>
</evidence>
<keyword evidence="9" id="KW-0863">Zinc-finger</keyword>
<dbReference type="PROSITE" id="PS50157">
    <property type="entry name" value="ZINC_FINGER_C2H2_2"/>
    <property type="match status" value="1"/>
</dbReference>
<dbReference type="GO" id="GO:0033699">
    <property type="term" value="F:DNA 5'-adenosine monophosphate hydrolase activity"/>
    <property type="evidence" value="ECO:0007669"/>
    <property type="project" value="TreeGrafter"/>
</dbReference>
<dbReference type="Proteomes" id="UP000594262">
    <property type="component" value="Unplaced"/>
</dbReference>
<organism evidence="14 15">
    <name type="scientific">Clytia hemisphaerica</name>
    <dbReference type="NCBI Taxonomy" id="252671"/>
    <lineage>
        <taxon>Eukaryota</taxon>
        <taxon>Metazoa</taxon>
        <taxon>Cnidaria</taxon>
        <taxon>Hydrozoa</taxon>
        <taxon>Hydroidolina</taxon>
        <taxon>Leptothecata</taxon>
        <taxon>Obeliida</taxon>
        <taxon>Clytiidae</taxon>
        <taxon>Clytia</taxon>
    </lineage>
</organism>
<keyword evidence="5" id="KW-0862">Zinc</keyword>
<sequence length="219" mass="24836">MISGRSEKTGMKRPVKTASSEPANKIMKKSTIDLPGAVKPGHWTQGLKQALQNPKNIILETEKCSVIHDKYPKAKKHFLVIAKGDVSSMKSLNRSHVPLINEMIKIGRQLESTESDTNPSIRFRMGFHAVPSMTLLHMHVISTDFDSPSLKNKRHWNSFTTDFFRPANSILSELSEKGCITIDTLYYKQLLESSLKCHICNADLRNIPRLKEHVRTHFS</sequence>
<dbReference type="GO" id="GO:1990165">
    <property type="term" value="F:single-strand break-containing DNA binding"/>
    <property type="evidence" value="ECO:0007669"/>
    <property type="project" value="TreeGrafter"/>
</dbReference>
<feature type="compositionally biased region" description="Basic and acidic residues" evidence="11">
    <location>
        <begin position="1"/>
        <end position="10"/>
    </location>
</feature>
<dbReference type="GeneID" id="136823268"/>
<dbReference type="EnsemblMetazoa" id="CLYHEMT009999.1">
    <property type="protein sequence ID" value="CLYHEMP009999.1"/>
    <property type="gene ID" value="CLYHEMG009999"/>
</dbReference>
<evidence type="ECO:0000256" key="3">
    <source>
        <dbReference type="ARBA" id="ARBA00022763"/>
    </source>
</evidence>
<dbReference type="RefSeq" id="XP_066935550.1">
    <property type="nucleotide sequence ID" value="XM_067079449.1"/>
</dbReference>
<dbReference type="GO" id="GO:0030983">
    <property type="term" value="F:mismatched DNA binding"/>
    <property type="evidence" value="ECO:0007669"/>
    <property type="project" value="TreeGrafter"/>
</dbReference>
<accession>A0A7M5VEX3</accession>
<evidence type="ECO:0000256" key="9">
    <source>
        <dbReference type="PROSITE-ProRule" id="PRU00042"/>
    </source>
</evidence>
<dbReference type="PROSITE" id="PS51084">
    <property type="entry name" value="HIT_2"/>
    <property type="match status" value="1"/>
</dbReference>
<evidence type="ECO:0000256" key="10">
    <source>
        <dbReference type="PROSITE-ProRule" id="PRU00464"/>
    </source>
</evidence>
<evidence type="ECO:0000256" key="1">
    <source>
        <dbReference type="ARBA" id="ARBA00004123"/>
    </source>
</evidence>
<comment type="subcellular location">
    <subcellularLocation>
        <location evidence="1">Nucleus</location>
    </subcellularLocation>
</comment>
<dbReference type="Pfam" id="PF11969">
    <property type="entry name" value="DcpS_C"/>
    <property type="match status" value="1"/>
</dbReference>
<keyword evidence="8" id="KW-0539">Nucleus</keyword>
<dbReference type="Pfam" id="PF16278">
    <property type="entry name" value="zf-C2HE"/>
    <property type="match status" value="1"/>
</dbReference>
<evidence type="ECO:0000256" key="11">
    <source>
        <dbReference type="SAM" id="MobiDB-lite"/>
    </source>
</evidence>
<dbReference type="PROSITE" id="PS00028">
    <property type="entry name" value="ZINC_FINGER_C2H2_1"/>
    <property type="match status" value="1"/>
</dbReference>
<evidence type="ECO:0000313" key="15">
    <source>
        <dbReference type="Proteomes" id="UP000594262"/>
    </source>
</evidence>
<keyword evidence="6" id="KW-0238">DNA-binding</keyword>
<dbReference type="InterPro" id="IPR036265">
    <property type="entry name" value="HIT-like_sf"/>
</dbReference>
<evidence type="ECO:0000259" key="13">
    <source>
        <dbReference type="PROSITE" id="PS51084"/>
    </source>
</evidence>
<dbReference type="SUPFAM" id="SSF54197">
    <property type="entry name" value="HIT-like"/>
    <property type="match status" value="1"/>
</dbReference>
<feature type="domain" description="HIT" evidence="13">
    <location>
        <begin position="44"/>
        <end position="150"/>
    </location>
</feature>
<protein>
    <recommendedName>
        <fullName evidence="16">Aprataxin</fullName>
    </recommendedName>
</protein>
<dbReference type="Gene3D" id="3.30.428.10">
    <property type="entry name" value="HIT-like"/>
    <property type="match status" value="1"/>
</dbReference>
<evidence type="ECO:0000256" key="5">
    <source>
        <dbReference type="ARBA" id="ARBA00022833"/>
    </source>
</evidence>
<keyword evidence="15" id="KW-1185">Reference proteome</keyword>
<dbReference type="GO" id="GO:0000012">
    <property type="term" value="P:single strand break repair"/>
    <property type="evidence" value="ECO:0007669"/>
    <property type="project" value="TreeGrafter"/>
</dbReference>
<dbReference type="GO" id="GO:0008270">
    <property type="term" value="F:zinc ion binding"/>
    <property type="evidence" value="ECO:0007669"/>
    <property type="project" value="UniProtKB-KW"/>
</dbReference>
<keyword evidence="3" id="KW-0227">DNA damage</keyword>
<dbReference type="FunFam" id="3.30.428.10:FF:000004">
    <property type="entry name" value="aprataxin isoform X2"/>
    <property type="match status" value="1"/>
</dbReference>
<evidence type="ECO:0008006" key="16">
    <source>
        <dbReference type="Google" id="ProtNLM"/>
    </source>
</evidence>
<reference evidence="14" key="1">
    <citation type="submission" date="2021-01" db="UniProtKB">
        <authorList>
            <consortium name="EnsemblMetazoa"/>
        </authorList>
    </citation>
    <scope>IDENTIFICATION</scope>
</reference>
<dbReference type="InterPro" id="IPR011146">
    <property type="entry name" value="HIT-like"/>
</dbReference>
<feature type="region of interest" description="Disordered" evidence="11">
    <location>
        <begin position="1"/>
        <end position="21"/>
    </location>
</feature>
<feature type="domain" description="C2H2-type" evidence="12">
    <location>
        <begin position="195"/>
        <end position="219"/>
    </location>
</feature>
<dbReference type="OrthoDB" id="3512845at2759"/>
<evidence type="ECO:0000256" key="7">
    <source>
        <dbReference type="ARBA" id="ARBA00023204"/>
    </source>
</evidence>
<evidence type="ECO:0000256" key="2">
    <source>
        <dbReference type="ARBA" id="ARBA00022723"/>
    </source>
</evidence>
<evidence type="ECO:0000259" key="12">
    <source>
        <dbReference type="PROSITE" id="PS50157"/>
    </source>
</evidence>
<dbReference type="GO" id="GO:0003697">
    <property type="term" value="F:single-stranded DNA binding"/>
    <property type="evidence" value="ECO:0007669"/>
    <property type="project" value="TreeGrafter"/>
</dbReference>
<dbReference type="AlphaFoldDB" id="A0A7M5VEX3"/>